<protein>
    <submittedName>
        <fullName evidence="1">L-rhamnose mutarotase</fullName>
    </submittedName>
</protein>
<dbReference type="PANTHER" id="PTHR43239">
    <property type="entry name" value="UPF0734 PROTEIN DDB_G0273871/DDB_G0273177"/>
    <property type="match status" value="1"/>
</dbReference>
<evidence type="ECO:0000313" key="2">
    <source>
        <dbReference type="Proteomes" id="UP001595818"/>
    </source>
</evidence>
<gene>
    <name evidence="1" type="ORF">ACFPFU_08390</name>
</gene>
<name>A0ABV9T085_9BACT</name>
<evidence type="ECO:0000313" key="1">
    <source>
        <dbReference type="EMBL" id="MFC4871700.1"/>
    </source>
</evidence>
<organism evidence="1 2">
    <name type="scientific">Negadavirga shengliensis</name>
    <dbReference type="NCBI Taxonomy" id="1389218"/>
    <lineage>
        <taxon>Bacteria</taxon>
        <taxon>Pseudomonadati</taxon>
        <taxon>Bacteroidota</taxon>
        <taxon>Cytophagia</taxon>
        <taxon>Cytophagales</taxon>
        <taxon>Cyclobacteriaceae</taxon>
        <taxon>Negadavirga</taxon>
    </lineage>
</organism>
<reference evidence="2" key="1">
    <citation type="journal article" date="2019" name="Int. J. Syst. Evol. Microbiol.">
        <title>The Global Catalogue of Microorganisms (GCM) 10K type strain sequencing project: providing services to taxonomists for standard genome sequencing and annotation.</title>
        <authorList>
            <consortium name="The Broad Institute Genomics Platform"/>
            <consortium name="The Broad Institute Genome Sequencing Center for Infectious Disease"/>
            <person name="Wu L."/>
            <person name="Ma J."/>
        </authorList>
    </citation>
    <scope>NUCLEOTIDE SEQUENCE [LARGE SCALE GENOMIC DNA]</scope>
    <source>
        <strain evidence="2">CGMCC 4.7466</strain>
    </source>
</reference>
<comment type="caution">
    <text evidence="1">The sequence shown here is derived from an EMBL/GenBank/DDBJ whole genome shotgun (WGS) entry which is preliminary data.</text>
</comment>
<dbReference type="Pfam" id="PF05336">
    <property type="entry name" value="rhaM"/>
    <property type="match status" value="1"/>
</dbReference>
<dbReference type="Gene3D" id="3.30.70.100">
    <property type="match status" value="1"/>
</dbReference>
<proteinExistence type="predicted"/>
<dbReference type="SUPFAM" id="SSF54909">
    <property type="entry name" value="Dimeric alpha+beta barrel"/>
    <property type="match status" value="1"/>
</dbReference>
<dbReference type="InterPro" id="IPR052996">
    <property type="entry name" value="Carb_Metab_Mutarotase"/>
</dbReference>
<dbReference type="RefSeq" id="WP_377063423.1">
    <property type="nucleotide sequence ID" value="NZ_JBHSJJ010000004.1"/>
</dbReference>
<dbReference type="PANTHER" id="PTHR43239:SF1">
    <property type="entry name" value="UPF0734 PROTEIN DDB_G0273871_DDB_G0273177"/>
    <property type="match status" value="1"/>
</dbReference>
<dbReference type="EMBL" id="JBHSJJ010000004">
    <property type="protein sequence ID" value="MFC4871700.1"/>
    <property type="molecule type" value="Genomic_DNA"/>
</dbReference>
<sequence length="112" mass="13317">MDNNRRFCLALDLKDDPEIIEKYKHHHRHVPENILKSIREAGIRVMDIYLTGNRLFMIMEVAEDFDFEKKEAMDAANPEVQEWEALMDTLQKTLPWAKPGEKWVLMEKIFSL</sequence>
<accession>A0ABV9T085</accession>
<dbReference type="Proteomes" id="UP001595818">
    <property type="component" value="Unassembled WGS sequence"/>
</dbReference>
<dbReference type="InterPro" id="IPR011008">
    <property type="entry name" value="Dimeric_a/b-barrel"/>
</dbReference>
<keyword evidence="2" id="KW-1185">Reference proteome</keyword>
<dbReference type="InterPro" id="IPR008000">
    <property type="entry name" value="Rham/fucose_mutarotase"/>
</dbReference>